<dbReference type="InterPro" id="IPR011047">
    <property type="entry name" value="Quinoprotein_ADH-like_sf"/>
</dbReference>
<gene>
    <name evidence="6" type="ORF">WKW80_23160</name>
</gene>
<comment type="similarity">
    <text evidence="2">Belongs to the bacterial PQQ dehydrogenase family.</text>
</comment>
<reference evidence="6 7" key="1">
    <citation type="submission" date="2024-03" db="EMBL/GenBank/DDBJ databases">
        <title>Novel species of the genus Variovorax.</title>
        <authorList>
            <person name="Liu Q."/>
            <person name="Xin Y.-H."/>
        </authorList>
    </citation>
    <scope>NUCLEOTIDE SEQUENCE [LARGE SCALE GENOMIC DNA]</scope>
    <source>
        <strain evidence="6 7">KACC 18501</strain>
    </source>
</reference>
<dbReference type="Proteomes" id="UP001363010">
    <property type="component" value="Unassembled WGS sequence"/>
</dbReference>
<evidence type="ECO:0000313" key="7">
    <source>
        <dbReference type="Proteomes" id="UP001363010"/>
    </source>
</evidence>
<dbReference type="PANTHER" id="PTHR32303">
    <property type="entry name" value="QUINOPROTEIN ALCOHOL DEHYDROGENASE (CYTOCHROME C)"/>
    <property type="match status" value="1"/>
</dbReference>
<proteinExistence type="inferred from homology"/>
<dbReference type="Pfam" id="PF01011">
    <property type="entry name" value="PQQ"/>
    <property type="match status" value="1"/>
</dbReference>
<dbReference type="EMBL" id="JBBKZV010000017">
    <property type="protein sequence ID" value="MEJ8824892.1"/>
    <property type="molecule type" value="Genomic_DNA"/>
</dbReference>
<keyword evidence="4" id="KW-0732">Signal</keyword>
<evidence type="ECO:0000256" key="3">
    <source>
        <dbReference type="ARBA" id="ARBA00023002"/>
    </source>
</evidence>
<keyword evidence="3" id="KW-0560">Oxidoreductase</keyword>
<comment type="cofactor">
    <cofactor evidence="1">
        <name>pyrroloquinoline quinone</name>
        <dbReference type="ChEBI" id="CHEBI:58442"/>
    </cofactor>
</comment>
<evidence type="ECO:0000256" key="2">
    <source>
        <dbReference type="ARBA" id="ARBA00008156"/>
    </source>
</evidence>
<evidence type="ECO:0000259" key="5">
    <source>
        <dbReference type="Pfam" id="PF01011"/>
    </source>
</evidence>
<evidence type="ECO:0000313" key="6">
    <source>
        <dbReference type="EMBL" id="MEJ8824892.1"/>
    </source>
</evidence>
<dbReference type="InterPro" id="IPR002372">
    <property type="entry name" value="PQQ_rpt_dom"/>
</dbReference>
<evidence type="ECO:0000256" key="4">
    <source>
        <dbReference type="SAM" id="SignalP"/>
    </source>
</evidence>
<name>A0ABU8W4A8_9BURK</name>
<dbReference type="Gene3D" id="2.140.10.10">
    <property type="entry name" value="Quinoprotein alcohol dehydrogenase-like superfamily"/>
    <property type="match status" value="1"/>
</dbReference>
<comment type="caution">
    <text evidence="6">The sequence shown here is derived from an EMBL/GenBank/DDBJ whole genome shotgun (WGS) entry which is preliminary data.</text>
</comment>
<protein>
    <submittedName>
        <fullName evidence="6">PQQ-binding-like beta-propeller repeat protein</fullName>
    </submittedName>
</protein>
<dbReference type="InterPro" id="IPR018391">
    <property type="entry name" value="PQQ_b-propeller_rpt"/>
</dbReference>
<feature type="signal peptide" evidence="4">
    <location>
        <begin position="1"/>
        <end position="22"/>
    </location>
</feature>
<dbReference type="PANTHER" id="PTHR32303:SF20">
    <property type="entry name" value="QUINOPROTEIN ETHANOL DEHYDROGENASE"/>
    <property type="match status" value="1"/>
</dbReference>
<keyword evidence="7" id="KW-1185">Reference proteome</keyword>
<sequence>MKNTLKYTCVAMVCSLAALAHAEGAPPYLEVTDARLQAPEPANWLLYRGNYGGWGYSPLKSINTDNVGKLTLAWSYATGVAEGHQAPPIVNGAYMYVATPSAQVIAFDARSGNEIWRYKGQVPAEQLLLHPTSRGVALYGDKVYFATPDCKLLALDAKTGKVAWTKSVCEWKNGYYLTLMPLAAKGKIMVGSSGGETGVRGFVAAFDAQTGNEAWRTYTVPGPGEPGNDTWPSGDSYKSGGGSIWITGTYDPQTGLAFWGTGNPAPWPADLRKGDNLYTSSVIALDVETGKIKGHHQYQHNDAWDWDEVSAPLLIDTTFKGKPVKSLVHAGRSGYLWVLERTADKVKYVEAWPFVNNNVVTAVDKKTGRLTYDESKKPGAAKGAAFCPGLWGGKDWPPEAYNPGTGMLYVPANNNMCGVLPQGENVKYKPGELFIGYPLDGVLGSVRVPNPEQTVGELQA</sequence>
<feature type="domain" description="Pyrrolo-quinoline quinone repeat" evidence="5">
    <location>
        <begin position="44"/>
        <end position="342"/>
    </location>
</feature>
<organism evidence="6 7">
    <name type="scientific">Variovorax humicola</name>
    <dbReference type="NCBI Taxonomy" id="1769758"/>
    <lineage>
        <taxon>Bacteria</taxon>
        <taxon>Pseudomonadati</taxon>
        <taxon>Pseudomonadota</taxon>
        <taxon>Betaproteobacteria</taxon>
        <taxon>Burkholderiales</taxon>
        <taxon>Comamonadaceae</taxon>
        <taxon>Variovorax</taxon>
    </lineage>
</organism>
<feature type="chain" id="PRO_5046669974" evidence="4">
    <location>
        <begin position="23"/>
        <end position="460"/>
    </location>
</feature>
<accession>A0ABU8W4A8</accession>
<evidence type="ECO:0000256" key="1">
    <source>
        <dbReference type="ARBA" id="ARBA00001931"/>
    </source>
</evidence>
<dbReference type="SUPFAM" id="SSF50998">
    <property type="entry name" value="Quinoprotein alcohol dehydrogenase-like"/>
    <property type="match status" value="1"/>
</dbReference>
<dbReference type="RefSeq" id="WP_340365915.1">
    <property type="nucleotide sequence ID" value="NZ_JBBKZV010000017.1"/>
</dbReference>
<dbReference type="SMART" id="SM00564">
    <property type="entry name" value="PQQ"/>
    <property type="match status" value="4"/>
</dbReference>